<reference evidence="1 2" key="1">
    <citation type="submission" date="2017-02" db="EMBL/GenBank/DDBJ databases">
        <authorList>
            <person name="Peterson S.W."/>
        </authorList>
    </citation>
    <scope>NUCLEOTIDE SEQUENCE [LARGE SCALE GENOMIC DNA]</scope>
    <source>
        <strain evidence="1 2">DSM 25262</strain>
    </source>
</reference>
<evidence type="ECO:0000313" key="2">
    <source>
        <dbReference type="Proteomes" id="UP000190961"/>
    </source>
</evidence>
<name>A0A1T5IWL4_9BACT</name>
<dbReference type="GO" id="GO:0016853">
    <property type="term" value="F:isomerase activity"/>
    <property type="evidence" value="ECO:0007669"/>
    <property type="project" value="UniProtKB-KW"/>
</dbReference>
<dbReference type="Proteomes" id="UP000190961">
    <property type="component" value="Unassembled WGS sequence"/>
</dbReference>
<dbReference type="AlphaFoldDB" id="A0A1T5IWL4"/>
<gene>
    <name evidence="1" type="ORF">SAMN05660236_0487</name>
</gene>
<proteinExistence type="predicted"/>
<evidence type="ECO:0000313" key="1">
    <source>
        <dbReference type="EMBL" id="SKC43577.1"/>
    </source>
</evidence>
<dbReference type="STRING" id="688867.SAMN05660236_0487"/>
<dbReference type="Gene3D" id="1.10.472.60">
    <property type="entry name" value="putative protein disulfide isomerase domain"/>
    <property type="match status" value="1"/>
</dbReference>
<accession>A0A1T5IWL4</accession>
<keyword evidence="2" id="KW-1185">Reference proteome</keyword>
<dbReference type="Pfam" id="PF13743">
    <property type="entry name" value="Thioredoxin_5"/>
    <property type="match status" value="1"/>
</dbReference>
<dbReference type="PANTHER" id="PTHR13887:SF54">
    <property type="entry name" value="DSBA FAMILY PROTEIN"/>
    <property type="match status" value="1"/>
</dbReference>
<dbReference type="SUPFAM" id="SSF52833">
    <property type="entry name" value="Thioredoxin-like"/>
    <property type="match status" value="1"/>
</dbReference>
<dbReference type="CDD" id="cd03025">
    <property type="entry name" value="DsbA_FrnE_like"/>
    <property type="match status" value="1"/>
</dbReference>
<dbReference type="InterPro" id="IPR036249">
    <property type="entry name" value="Thioredoxin-like_sf"/>
</dbReference>
<dbReference type="EMBL" id="FUZU01000001">
    <property type="protein sequence ID" value="SKC43577.1"/>
    <property type="molecule type" value="Genomic_DNA"/>
</dbReference>
<protein>
    <submittedName>
        <fullName evidence="1">Predicted dithiol-disulfide isomerase, DsbA family</fullName>
    </submittedName>
</protein>
<dbReference type="Gene3D" id="3.40.30.10">
    <property type="entry name" value="Glutaredoxin"/>
    <property type="match status" value="1"/>
</dbReference>
<dbReference type="PANTHER" id="PTHR13887">
    <property type="entry name" value="GLUTATHIONE S-TRANSFERASE KAPPA"/>
    <property type="match status" value="1"/>
</dbReference>
<sequence length="236" mass="27349">MNLYQQKQKHPEQKNPSKAMHTDRLIVHYYTDPLCCWSWAFEKQWSRFLEEYSSKIDVRYIMCGMLPDWKTYNDPINSVSRPLQMGPVWMHASQVSGTEMNYSVWHKDPPASSYPSCIAVKCAALQSAKAERLYLFKVREAVMVREMNIAKEEVLLTLARELATEKPDHFDAIQFELDLKAGKGKNAFREDLKQASFHKIGRYPTLTMADPHGKAIMMVGYRPYNVLMEAVGQFDL</sequence>
<organism evidence="1 2">
    <name type="scientific">Ohtaekwangia koreensis</name>
    <dbReference type="NCBI Taxonomy" id="688867"/>
    <lineage>
        <taxon>Bacteria</taxon>
        <taxon>Pseudomonadati</taxon>
        <taxon>Bacteroidota</taxon>
        <taxon>Cytophagia</taxon>
        <taxon>Cytophagales</taxon>
        <taxon>Fulvivirgaceae</taxon>
        <taxon>Ohtaekwangia</taxon>
    </lineage>
</organism>
<keyword evidence="1" id="KW-0413">Isomerase</keyword>